<reference evidence="2" key="1">
    <citation type="journal article" date="2023" name="Mol. Phylogenet. Evol.">
        <title>Genome-scale phylogeny and comparative genomics of the fungal order Sordariales.</title>
        <authorList>
            <person name="Hensen N."/>
            <person name="Bonometti L."/>
            <person name="Westerberg I."/>
            <person name="Brannstrom I.O."/>
            <person name="Guillou S."/>
            <person name="Cros-Aarteil S."/>
            <person name="Calhoun S."/>
            <person name="Haridas S."/>
            <person name="Kuo A."/>
            <person name="Mondo S."/>
            <person name="Pangilinan J."/>
            <person name="Riley R."/>
            <person name="LaButti K."/>
            <person name="Andreopoulos B."/>
            <person name="Lipzen A."/>
            <person name="Chen C."/>
            <person name="Yan M."/>
            <person name="Daum C."/>
            <person name="Ng V."/>
            <person name="Clum A."/>
            <person name="Steindorff A."/>
            <person name="Ohm R.A."/>
            <person name="Martin F."/>
            <person name="Silar P."/>
            <person name="Natvig D.O."/>
            <person name="Lalanne C."/>
            <person name="Gautier V."/>
            <person name="Ament-Velasquez S.L."/>
            <person name="Kruys A."/>
            <person name="Hutchinson M.I."/>
            <person name="Powell A.J."/>
            <person name="Barry K."/>
            <person name="Miller A.N."/>
            <person name="Grigoriev I.V."/>
            <person name="Debuchy R."/>
            <person name="Gladieux P."/>
            <person name="Hiltunen Thoren M."/>
            <person name="Johannesson H."/>
        </authorList>
    </citation>
    <scope>NUCLEOTIDE SEQUENCE</scope>
    <source>
        <strain evidence="2">CBS 538.74</strain>
    </source>
</reference>
<dbReference type="EMBL" id="MU857094">
    <property type="protein sequence ID" value="KAK4150129.1"/>
    <property type="molecule type" value="Genomic_DNA"/>
</dbReference>
<reference evidence="2" key="2">
    <citation type="submission" date="2023-05" db="EMBL/GenBank/DDBJ databases">
        <authorList>
            <consortium name="Lawrence Berkeley National Laboratory"/>
            <person name="Steindorff A."/>
            <person name="Hensen N."/>
            <person name="Bonometti L."/>
            <person name="Westerberg I."/>
            <person name="Brannstrom I.O."/>
            <person name="Guillou S."/>
            <person name="Cros-Aarteil S."/>
            <person name="Calhoun S."/>
            <person name="Haridas S."/>
            <person name="Kuo A."/>
            <person name="Mondo S."/>
            <person name="Pangilinan J."/>
            <person name="Riley R."/>
            <person name="Labutti K."/>
            <person name="Andreopoulos B."/>
            <person name="Lipzen A."/>
            <person name="Chen C."/>
            <person name="Yanf M."/>
            <person name="Daum C."/>
            <person name="Ng V."/>
            <person name="Clum A."/>
            <person name="Ohm R."/>
            <person name="Martin F."/>
            <person name="Silar P."/>
            <person name="Natvig D."/>
            <person name="Lalanne C."/>
            <person name="Gautier V."/>
            <person name="Ament-Velasquez S.L."/>
            <person name="Kruys A."/>
            <person name="Hutchinson M.I."/>
            <person name="Powell A.J."/>
            <person name="Barry K."/>
            <person name="Miller A.N."/>
            <person name="Grigoriev I.V."/>
            <person name="Debuchy R."/>
            <person name="Gladieux P."/>
            <person name="Thoren M.H."/>
            <person name="Johannesson H."/>
        </authorList>
    </citation>
    <scope>NUCLEOTIDE SEQUENCE</scope>
    <source>
        <strain evidence="2">CBS 538.74</strain>
    </source>
</reference>
<evidence type="ECO:0000313" key="3">
    <source>
        <dbReference type="Proteomes" id="UP001302745"/>
    </source>
</evidence>
<gene>
    <name evidence="2" type="ORF">C8A00DRAFT_37263</name>
</gene>
<sequence length="647" mass="70989">MDPLSITASAVGLAVNILRSAASVKDAVDQFRDAPAVARDIEHEITIVQASLRQVEAALQRDAQAIWRLRLDDIFDLSVEGCRDTLQQIDQEFKSLFGRHDWRLRLAVWWNAGEMGRLLGRLETKKGSLMLLVQALSLHSVQEMQELLQQNMRTLDIARSGLDHMVPSYPAYTPKELDSRASVIGSEDSVLGGRDSVISNTRFVFDDICFDSKPYRHAVARASAKKPKQQRRKAVAAPPDLPLLPALEETEAEAESKLPGEAPAPTSPMGVTAEEHEAVVMKLREAEALIQALQGRVRVKKRRKASRPMKGLQTNPLPEKETVQDGPKQAAQLDGKASNATDQPSAVPDRAFATAKSSPSADHPQESFLSDDFTSGEQVKNLEARRLVRVQVTPGKHKALHAIIVDNSKTSHRRKPKQKRLASSTSAPDMQPEPAPTTTDTATENTISSTPPCFFPDGGDTEEGPSPIHETSEQRKGAALAATKAAMTAEARPSFADRYANAVNDAIKKLVLPELEAMKLKNERSRAKIEDTHIPDDVARQIFDSFHINGGRPLAGIKKSTDEVKHHARNELPKRGARPPSPLLPRAETKEETPKQRSILRRAREVLDTGSSHDLAAVEEWLAQMLPEIDVVKAQGRRGGEDGVACA</sequence>
<feature type="compositionally biased region" description="Basic and acidic residues" evidence="1">
    <location>
        <begin position="559"/>
        <end position="574"/>
    </location>
</feature>
<feature type="compositionally biased region" description="Low complexity" evidence="1">
    <location>
        <begin position="436"/>
        <end position="450"/>
    </location>
</feature>
<accession>A0AAN6ZU35</accession>
<feature type="region of interest" description="Disordered" evidence="1">
    <location>
        <begin position="403"/>
        <end position="475"/>
    </location>
</feature>
<feature type="region of interest" description="Disordered" evidence="1">
    <location>
        <begin position="296"/>
        <end position="374"/>
    </location>
</feature>
<evidence type="ECO:0008006" key="4">
    <source>
        <dbReference type="Google" id="ProtNLM"/>
    </source>
</evidence>
<evidence type="ECO:0000256" key="1">
    <source>
        <dbReference type="SAM" id="MobiDB-lite"/>
    </source>
</evidence>
<feature type="compositionally biased region" description="Basic residues" evidence="1">
    <location>
        <begin position="221"/>
        <end position="234"/>
    </location>
</feature>
<protein>
    <recommendedName>
        <fullName evidence="4">Fungal N-terminal domain-containing protein</fullName>
    </recommendedName>
</protein>
<organism evidence="2 3">
    <name type="scientific">Chaetomidium leptoderma</name>
    <dbReference type="NCBI Taxonomy" id="669021"/>
    <lineage>
        <taxon>Eukaryota</taxon>
        <taxon>Fungi</taxon>
        <taxon>Dikarya</taxon>
        <taxon>Ascomycota</taxon>
        <taxon>Pezizomycotina</taxon>
        <taxon>Sordariomycetes</taxon>
        <taxon>Sordariomycetidae</taxon>
        <taxon>Sordariales</taxon>
        <taxon>Chaetomiaceae</taxon>
        <taxon>Chaetomidium</taxon>
    </lineage>
</organism>
<name>A0AAN6ZU35_9PEZI</name>
<feature type="region of interest" description="Disordered" evidence="1">
    <location>
        <begin position="554"/>
        <end position="597"/>
    </location>
</feature>
<dbReference type="AlphaFoldDB" id="A0AAN6ZU35"/>
<proteinExistence type="predicted"/>
<dbReference type="Proteomes" id="UP001302745">
    <property type="component" value="Unassembled WGS sequence"/>
</dbReference>
<feature type="region of interest" description="Disordered" evidence="1">
    <location>
        <begin position="221"/>
        <end position="271"/>
    </location>
</feature>
<comment type="caution">
    <text evidence="2">The sequence shown here is derived from an EMBL/GenBank/DDBJ whole genome shotgun (WGS) entry which is preliminary data.</text>
</comment>
<keyword evidence="3" id="KW-1185">Reference proteome</keyword>
<evidence type="ECO:0000313" key="2">
    <source>
        <dbReference type="EMBL" id="KAK4150129.1"/>
    </source>
</evidence>
<feature type="compositionally biased region" description="Basic residues" evidence="1">
    <location>
        <begin position="297"/>
        <end position="307"/>
    </location>
</feature>
<feature type="compositionally biased region" description="Basic residues" evidence="1">
    <location>
        <begin position="410"/>
        <end position="420"/>
    </location>
</feature>